<name>X1PZB8_9ZZZZ</name>
<feature type="non-terminal residue" evidence="1">
    <location>
        <position position="66"/>
    </location>
</feature>
<comment type="caution">
    <text evidence="1">The sequence shown here is derived from an EMBL/GenBank/DDBJ whole genome shotgun (WGS) entry which is preliminary data.</text>
</comment>
<evidence type="ECO:0000313" key="1">
    <source>
        <dbReference type="EMBL" id="GAI61288.1"/>
    </source>
</evidence>
<sequence length="66" mass="7604">MAVWDKGLEVKTQYDKPEDPPSKDATVIVTITDPFNELRIHKNFPGGPEELESYRLEVVNGIHDHW</sequence>
<organism evidence="1">
    <name type="scientific">marine sediment metagenome</name>
    <dbReference type="NCBI Taxonomy" id="412755"/>
    <lineage>
        <taxon>unclassified sequences</taxon>
        <taxon>metagenomes</taxon>
        <taxon>ecological metagenomes</taxon>
    </lineage>
</organism>
<proteinExistence type="predicted"/>
<dbReference type="EMBL" id="BARW01004261">
    <property type="protein sequence ID" value="GAI61288.1"/>
    <property type="molecule type" value="Genomic_DNA"/>
</dbReference>
<accession>X1PZB8</accession>
<reference evidence="1" key="1">
    <citation type="journal article" date="2014" name="Front. Microbiol.">
        <title>High frequency of phylogenetically diverse reductive dehalogenase-homologous genes in deep subseafloor sedimentary metagenomes.</title>
        <authorList>
            <person name="Kawai M."/>
            <person name="Futagami T."/>
            <person name="Toyoda A."/>
            <person name="Takaki Y."/>
            <person name="Nishi S."/>
            <person name="Hori S."/>
            <person name="Arai W."/>
            <person name="Tsubouchi T."/>
            <person name="Morono Y."/>
            <person name="Uchiyama I."/>
            <person name="Ito T."/>
            <person name="Fujiyama A."/>
            <person name="Inagaki F."/>
            <person name="Takami H."/>
        </authorList>
    </citation>
    <scope>NUCLEOTIDE SEQUENCE</scope>
    <source>
        <strain evidence="1">Expedition CK06-06</strain>
    </source>
</reference>
<dbReference type="AlphaFoldDB" id="X1PZB8"/>
<gene>
    <name evidence="1" type="ORF">S12H4_10125</name>
</gene>
<protein>
    <submittedName>
        <fullName evidence="1">Uncharacterized protein</fullName>
    </submittedName>
</protein>